<proteinExistence type="predicted"/>
<dbReference type="Proteomes" id="UP000269198">
    <property type="component" value="Unassembled WGS sequence"/>
</dbReference>
<comment type="caution">
    <text evidence="4">The sequence shown here is derived from an EMBL/GenBank/DDBJ whole genome shotgun (WGS) entry which is preliminary data.</text>
</comment>
<feature type="transmembrane region" description="Helical" evidence="2">
    <location>
        <begin position="34"/>
        <end position="55"/>
    </location>
</feature>
<sequence>MNRIAQGMVTLLLGAAALGSTVFSDLYLNYVKDLFQPFLILTGLMLVVLGVWIVVSDLRANFGADGGDTQDSHTGEDSGHDHSRAPWVAWLLVLPVISVFVIAPPALGAYSAAETTTSSPSDAESDEGGEFDELDDSSGPVQLEMQDFVSRAWTDEERQMSGLEIELTGFAAPNPDGEGWFLARLQMACCAADAVVNRVLITDEPEPEKDSWWTVRGTWDEPEGDIAEVREHRFTVTEMVEVENPPDPYE</sequence>
<dbReference type="InterPro" id="IPR015402">
    <property type="entry name" value="DUF1980"/>
</dbReference>
<dbReference type="NCBIfam" id="TIGR03943">
    <property type="entry name" value="TIGR03943 family putative permease subunit"/>
    <property type="match status" value="1"/>
</dbReference>
<dbReference type="Pfam" id="PF21537">
    <property type="entry name" value="DUF1980_C"/>
    <property type="match status" value="1"/>
</dbReference>
<gene>
    <name evidence="4" type="ORF">EFW17_10360</name>
</gene>
<evidence type="ECO:0000313" key="4">
    <source>
        <dbReference type="EMBL" id="RNL85070.1"/>
    </source>
</evidence>
<accession>A0A3N0EB81</accession>
<name>A0A3N0EB81_9ACTN</name>
<feature type="domain" description="DUF1980" evidence="3">
    <location>
        <begin position="154"/>
        <end position="249"/>
    </location>
</feature>
<feature type="region of interest" description="Disordered" evidence="1">
    <location>
        <begin position="113"/>
        <end position="138"/>
    </location>
</feature>
<dbReference type="OrthoDB" id="359029at2"/>
<dbReference type="RefSeq" id="WP_123201119.1">
    <property type="nucleotide sequence ID" value="NZ_RJMB01000008.1"/>
</dbReference>
<reference evidence="4 5" key="1">
    <citation type="submission" date="2018-11" db="EMBL/GenBank/DDBJ databases">
        <title>The genome draft of YIM 96095.</title>
        <authorList>
            <person name="Tang S.-K."/>
            <person name="Chunyu W.-X."/>
            <person name="Feng Y.-Z."/>
        </authorList>
    </citation>
    <scope>NUCLEOTIDE SEQUENCE [LARGE SCALE GENOMIC DNA]</scope>
    <source>
        <strain evidence="4 5">YIM 96095</strain>
    </source>
</reference>
<keyword evidence="2" id="KW-0472">Membrane</keyword>
<feature type="compositionally biased region" description="Polar residues" evidence="1">
    <location>
        <begin position="113"/>
        <end position="122"/>
    </location>
</feature>
<protein>
    <submittedName>
        <fullName evidence="4">TIGR03943 family protein</fullName>
    </submittedName>
</protein>
<evidence type="ECO:0000256" key="2">
    <source>
        <dbReference type="SAM" id="Phobius"/>
    </source>
</evidence>
<evidence type="ECO:0000313" key="5">
    <source>
        <dbReference type="Proteomes" id="UP000269198"/>
    </source>
</evidence>
<dbReference type="EMBL" id="RJMB01000008">
    <property type="protein sequence ID" value="RNL85070.1"/>
    <property type="molecule type" value="Genomic_DNA"/>
</dbReference>
<dbReference type="AlphaFoldDB" id="A0A3N0EB81"/>
<evidence type="ECO:0000256" key="1">
    <source>
        <dbReference type="SAM" id="MobiDB-lite"/>
    </source>
</evidence>
<feature type="compositionally biased region" description="Acidic residues" evidence="1">
    <location>
        <begin position="123"/>
        <end position="136"/>
    </location>
</feature>
<organism evidence="4 5">
    <name type="scientific">Halostreptopolyspora alba</name>
    <dbReference type="NCBI Taxonomy" id="2487137"/>
    <lineage>
        <taxon>Bacteria</taxon>
        <taxon>Bacillati</taxon>
        <taxon>Actinomycetota</taxon>
        <taxon>Actinomycetes</taxon>
        <taxon>Streptosporangiales</taxon>
        <taxon>Nocardiopsidaceae</taxon>
        <taxon>Halostreptopolyspora</taxon>
    </lineage>
</organism>
<evidence type="ECO:0000259" key="3">
    <source>
        <dbReference type="Pfam" id="PF21537"/>
    </source>
</evidence>
<dbReference type="InterPro" id="IPR048447">
    <property type="entry name" value="DUF1980_C"/>
</dbReference>
<feature type="transmembrane region" description="Helical" evidence="2">
    <location>
        <begin position="87"/>
        <end position="110"/>
    </location>
</feature>
<keyword evidence="5" id="KW-1185">Reference proteome</keyword>
<keyword evidence="2" id="KW-0812">Transmembrane</keyword>
<keyword evidence="2" id="KW-1133">Transmembrane helix</keyword>